<accession>A0ABQ5UFY5</accession>
<sequence length="289" mass="30941">MTGYARAAGAVPGASFTCEIKSVNGRGLDMRMRLAPGFDALEGDIRQLIGKTLSRGSITFTLTVERDGAGGDLLVNPQALATVLAALSDLSGRVDADRPRLDGILGLKGVLEQRDRPMDPAAEEALATAILEGVAQVLVDLVLARRQEGSHIAAVLLERLDEIETLVARAETHPARSREAILARLRQQLADITADIAVPDDRLAQEALLLATKADIREELDRLAAHIVSARQLIAGGEPAGRRLDFLAQEFNREANTLCAKANAVELTGIGLDLKAAIDQLREQVQNIE</sequence>
<evidence type="ECO:0008006" key="10">
    <source>
        <dbReference type="Google" id="ProtNLM"/>
    </source>
</evidence>
<dbReference type="InterPro" id="IPR013551">
    <property type="entry name" value="YicC-like_C"/>
</dbReference>
<gene>
    <name evidence="8" type="ORF">GCM10007913_19910</name>
</gene>
<keyword evidence="4" id="KW-0378">Hydrolase</keyword>
<dbReference type="InterPro" id="IPR005229">
    <property type="entry name" value="YicC/YloC-like"/>
</dbReference>
<keyword evidence="9" id="KW-1185">Reference proteome</keyword>
<dbReference type="PANTHER" id="PTHR30636:SF3">
    <property type="entry name" value="UPF0701 PROTEIN YICC"/>
    <property type="match status" value="1"/>
</dbReference>
<name>A0ABQ5UFY5_9HYPH</name>
<reference evidence="8" key="2">
    <citation type="submission" date="2023-01" db="EMBL/GenBank/DDBJ databases">
        <title>Draft genome sequence of Devosia yakushimensis strain NBRC 103855.</title>
        <authorList>
            <person name="Sun Q."/>
            <person name="Mori K."/>
        </authorList>
    </citation>
    <scope>NUCLEOTIDE SEQUENCE</scope>
    <source>
        <strain evidence="8">NBRC 103855</strain>
    </source>
</reference>
<feature type="domain" description="Endoribonuclease YicC-like C-terminal" evidence="7">
    <location>
        <begin position="175"/>
        <end position="289"/>
    </location>
</feature>
<keyword evidence="2" id="KW-0540">Nuclease</keyword>
<dbReference type="PANTHER" id="PTHR30636">
    <property type="entry name" value="UPF0701 PROTEIN YICC"/>
    <property type="match status" value="1"/>
</dbReference>
<evidence type="ECO:0000256" key="3">
    <source>
        <dbReference type="ARBA" id="ARBA00022759"/>
    </source>
</evidence>
<dbReference type="Pfam" id="PF03755">
    <property type="entry name" value="YicC-like_N"/>
    <property type="match status" value="1"/>
</dbReference>
<dbReference type="NCBIfam" id="TIGR00255">
    <property type="entry name" value="YicC/YloC family endoribonuclease"/>
    <property type="match status" value="1"/>
</dbReference>
<evidence type="ECO:0000313" key="8">
    <source>
        <dbReference type="EMBL" id="GLQ10059.1"/>
    </source>
</evidence>
<dbReference type="InterPro" id="IPR013527">
    <property type="entry name" value="YicC-like_N"/>
</dbReference>
<reference evidence="8" key="1">
    <citation type="journal article" date="2014" name="Int. J. Syst. Evol. Microbiol.">
        <title>Complete genome of a new Firmicutes species belonging to the dominant human colonic microbiota ('Ruminococcus bicirculans') reveals two chromosomes and a selective capacity to utilize plant glucans.</title>
        <authorList>
            <consortium name="NISC Comparative Sequencing Program"/>
            <person name="Wegmann U."/>
            <person name="Louis P."/>
            <person name="Goesmann A."/>
            <person name="Henrissat B."/>
            <person name="Duncan S.H."/>
            <person name="Flint H.J."/>
        </authorList>
    </citation>
    <scope>NUCLEOTIDE SEQUENCE</scope>
    <source>
        <strain evidence="8">NBRC 103855</strain>
    </source>
</reference>
<organism evidence="8 9">
    <name type="scientific">Devosia yakushimensis</name>
    <dbReference type="NCBI Taxonomy" id="470028"/>
    <lineage>
        <taxon>Bacteria</taxon>
        <taxon>Pseudomonadati</taxon>
        <taxon>Pseudomonadota</taxon>
        <taxon>Alphaproteobacteria</taxon>
        <taxon>Hyphomicrobiales</taxon>
        <taxon>Devosiaceae</taxon>
        <taxon>Devosia</taxon>
    </lineage>
</organism>
<evidence type="ECO:0000259" key="7">
    <source>
        <dbReference type="Pfam" id="PF08340"/>
    </source>
</evidence>
<feature type="domain" description="Endoribonuclease YicC-like N-terminal" evidence="6">
    <location>
        <begin position="1"/>
        <end position="153"/>
    </location>
</feature>
<comment type="caution">
    <text evidence="8">The sequence shown here is derived from an EMBL/GenBank/DDBJ whole genome shotgun (WGS) entry which is preliminary data.</text>
</comment>
<comment type="cofactor">
    <cofactor evidence="1">
        <name>a divalent metal cation</name>
        <dbReference type="ChEBI" id="CHEBI:60240"/>
    </cofactor>
</comment>
<evidence type="ECO:0000259" key="6">
    <source>
        <dbReference type="Pfam" id="PF03755"/>
    </source>
</evidence>
<keyword evidence="3" id="KW-0255">Endonuclease</keyword>
<dbReference type="Proteomes" id="UP001161406">
    <property type="component" value="Unassembled WGS sequence"/>
</dbReference>
<evidence type="ECO:0000256" key="1">
    <source>
        <dbReference type="ARBA" id="ARBA00001968"/>
    </source>
</evidence>
<proteinExistence type="inferred from homology"/>
<comment type="similarity">
    <text evidence="5">Belongs to the YicC/YloC family.</text>
</comment>
<evidence type="ECO:0000256" key="5">
    <source>
        <dbReference type="ARBA" id="ARBA00035648"/>
    </source>
</evidence>
<evidence type="ECO:0000256" key="2">
    <source>
        <dbReference type="ARBA" id="ARBA00022722"/>
    </source>
</evidence>
<protein>
    <recommendedName>
        <fullName evidence="10">YicC family protein</fullName>
    </recommendedName>
</protein>
<evidence type="ECO:0000256" key="4">
    <source>
        <dbReference type="ARBA" id="ARBA00022801"/>
    </source>
</evidence>
<evidence type="ECO:0000313" key="9">
    <source>
        <dbReference type="Proteomes" id="UP001161406"/>
    </source>
</evidence>
<dbReference type="Pfam" id="PF08340">
    <property type="entry name" value="YicC-like_C"/>
    <property type="match status" value="1"/>
</dbReference>
<dbReference type="EMBL" id="BSNG01000001">
    <property type="protein sequence ID" value="GLQ10059.1"/>
    <property type="molecule type" value="Genomic_DNA"/>
</dbReference>